<keyword evidence="2" id="KW-1185">Reference proteome</keyword>
<gene>
    <name evidence="3" type="primary">LOC102801841</name>
</gene>
<evidence type="ECO:0000313" key="3">
    <source>
        <dbReference type="RefSeq" id="XP_006811749.1"/>
    </source>
</evidence>
<accession>A0ABM0LVF8</accession>
<feature type="region of interest" description="Disordered" evidence="1">
    <location>
        <begin position="49"/>
        <end position="85"/>
    </location>
</feature>
<dbReference type="RefSeq" id="XP_006811749.1">
    <property type="nucleotide sequence ID" value="XM_006811686.1"/>
</dbReference>
<proteinExistence type="predicted"/>
<protein>
    <submittedName>
        <fullName evidence="3">Uncharacterized protein LOC102801841</fullName>
    </submittedName>
</protein>
<name>A0ABM0LVF8_SACKO</name>
<feature type="compositionally biased region" description="Low complexity" evidence="1">
    <location>
        <begin position="50"/>
        <end position="67"/>
    </location>
</feature>
<reference evidence="3" key="1">
    <citation type="submission" date="2025-08" db="UniProtKB">
        <authorList>
            <consortium name="RefSeq"/>
        </authorList>
    </citation>
    <scope>IDENTIFICATION</scope>
    <source>
        <tissue evidence="3">Testes</tissue>
    </source>
</reference>
<evidence type="ECO:0000256" key="1">
    <source>
        <dbReference type="SAM" id="MobiDB-lite"/>
    </source>
</evidence>
<sequence length="135" mass="14813">MAASNAGKVLFRCLHGHLLKIHHGYKLQTQRLLLGHLQVTTSTLNVRYFSPDSRSSSDSSSSSSDSESSSDSDIDSDTDKSAEDFLAKARKPPGYMAWEPVDDVYMLSCIATSLFIGIDNFKPMPRQEKIIGANA</sequence>
<organism evidence="2 3">
    <name type="scientific">Saccoglossus kowalevskii</name>
    <name type="common">Acorn worm</name>
    <dbReference type="NCBI Taxonomy" id="10224"/>
    <lineage>
        <taxon>Eukaryota</taxon>
        <taxon>Metazoa</taxon>
        <taxon>Hemichordata</taxon>
        <taxon>Enteropneusta</taxon>
        <taxon>Harrimaniidae</taxon>
        <taxon>Saccoglossus</taxon>
    </lineage>
</organism>
<dbReference type="GeneID" id="102801841"/>
<dbReference type="Proteomes" id="UP000694865">
    <property type="component" value="Unplaced"/>
</dbReference>
<evidence type="ECO:0000313" key="2">
    <source>
        <dbReference type="Proteomes" id="UP000694865"/>
    </source>
</evidence>